<keyword evidence="1" id="KW-1133">Transmembrane helix</keyword>
<dbReference type="PANTHER" id="PTHR37814">
    <property type="entry name" value="CONSERVED MEMBRANE PROTEIN"/>
    <property type="match status" value="1"/>
</dbReference>
<dbReference type="AlphaFoldDB" id="A0A9D2MAS0"/>
<accession>A0A9D2MAS0</accession>
<feature type="transmembrane region" description="Helical" evidence="1">
    <location>
        <begin position="152"/>
        <end position="168"/>
    </location>
</feature>
<evidence type="ECO:0000313" key="3">
    <source>
        <dbReference type="Proteomes" id="UP000824208"/>
    </source>
</evidence>
<comment type="caution">
    <text evidence="2">The sequence shown here is derived from an EMBL/GenBank/DDBJ whole genome shotgun (WGS) entry which is preliminary data.</text>
</comment>
<dbReference type="InterPro" id="IPR038728">
    <property type="entry name" value="YkvI-like"/>
</dbReference>
<evidence type="ECO:0000313" key="2">
    <source>
        <dbReference type="EMBL" id="HJB56779.1"/>
    </source>
</evidence>
<sequence>MEKPIVKPGRVVTYAGAFMAFLIGSGFATGQEVLQYFAAYGLGGGLMVSLLCVIGFIFVGGCFIAAGKRENFEKGSDIYRYYCGKYIGTFYDYFSIIFIFCSFIVMMGGSGSTIHQYFNLPNWTGSVGMMVLVCVVTLLGLNGLIEVIGKMGPAIAIIAIFLGVYSFLSNPGGVITGSEAVVSGQLEVVKVGVNPVTSAGSYLGFCMLWLAAFLAAMGPGTNSTREGIAGTTAGAIGFVLGCASMMLGELAYMPELYNSDIPALILAGKIGGWLSFVFTIIIFCGIFTTAVPLLWQVSSRFTKEGSMQFKITTVVCAVVGTVIALFVPFQTLVNVIYGINGYVGIILLVFIIAKEVMRKMGKAK</sequence>
<evidence type="ECO:0000256" key="1">
    <source>
        <dbReference type="SAM" id="Phobius"/>
    </source>
</evidence>
<feature type="transmembrane region" description="Helical" evidence="1">
    <location>
        <begin position="335"/>
        <end position="353"/>
    </location>
</feature>
<keyword evidence="1" id="KW-0812">Transmembrane</keyword>
<evidence type="ECO:0008006" key="4">
    <source>
        <dbReference type="Google" id="ProtNLM"/>
    </source>
</evidence>
<dbReference type="PANTHER" id="PTHR37814:SF1">
    <property type="entry name" value="MEMBRANE PROTEIN"/>
    <property type="match status" value="1"/>
</dbReference>
<feature type="transmembrane region" description="Helical" evidence="1">
    <location>
        <begin position="273"/>
        <end position="295"/>
    </location>
</feature>
<feature type="transmembrane region" description="Helical" evidence="1">
    <location>
        <begin position="127"/>
        <end position="145"/>
    </location>
</feature>
<dbReference type="EMBL" id="DWYC01000046">
    <property type="protein sequence ID" value="HJB56779.1"/>
    <property type="molecule type" value="Genomic_DNA"/>
</dbReference>
<feature type="transmembrane region" description="Helical" evidence="1">
    <location>
        <begin position="199"/>
        <end position="216"/>
    </location>
</feature>
<keyword evidence="1" id="KW-0472">Membrane</keyword>
<organism evidence="2 3">
    <name type="scientific">Candidatus Flavonifractor intestinipullorum</name>
    <dbReference type="NCBI Taxonomy" id="2838587"/>
    <lineage>
        <taxon>Bacteria</taxon>
        <taxon>Bacillati</taxon>
        <taxon>Bacillota</taxon>
        <taxon>Clostridia</taxon>
        <taxon>Eubacteriales</taxon>
        <taxon>Oscillospiraceae</taxon>
        <taxon>Flavonifractor</taxon>
    </lineage>
</organism>
<dbReference type="Proteomes" id="UP000824208">
    <property type="component" value="Unassembled WGS sequence"/>
</dbReference>
<name>A0A9D2MAS0_9FIRM</name>
<feature type="transmembrane region" description="Helical" evidence="1">
    <location>
        <begin position="228"/>
        <end position="253"/>
    </location>
</feature>
<feature type="transmembrane region" description="Helical" evidence="1">
    <location>
        <begin position="37"/>
        <end position="66"/>
    </location>
</feature>
<protein>
    <recommendedName>
        <fullName evidence="4">Membrane protein YkvI</fullName>
    </recommendedName>
</protein>
<feature type="transmembrane region" description="Helical" evidence="1">
    <location>
        <begin position="86"/>
        <end position="107"/>
    </location>
</feature>
<reference evidence="2" key="1">
    <citation type="journal article" date="2021" name="PeerJ">
        <title>Extensive microbial diversity within the chicken gut microbiome revealed by metagenomics and culture.</title>
        <authorList>
            <person name="Gilroy R."/>
            <person name="Ravi A."/>
            <person name="Getino M."/>
            <person name="Pursley I."/>
            <person name="Horton D.L."/>
            <person name="Alikhan N.F."/>
            <person name="Baker D."/>
            <person name="Gharbi K."/>
            <person name="Hall N."/>
            <person name="Watson M."/>
            <person name="Adriaenssens E.M."/>
            <person name="Foster-Nyarko E."/>
            <person name="Jarju S."/>
            <person name="Secka A."/>
            <person name="Antonio M."/>
            <person name="Oren A."/>
            <person name="Chaudhuri R.R."/>
            <person name="La Ragione R."/>
            <person name="Hildebrand F."/>
            <person name="Pallen M.J."/>
        </authorList>
    </citation>
    <scope>NUCLEOTIDE SEQUENCE</scope>
    <source>
        <strain evidence="2">CHK189-11263</strain>
    </source>
</reference>
<proteinExistence type="predicted"/>
<feature type="transmembrane region" description="Helical" evidence="1">
    <location>
        <begin position="307"/>
        <end position="329"/>
    </location>
</feature>
<feature type="transmembrane region" description="Helical" evidence="1">
    <location>
        <begin position="12"/>
        <end position="31"/>
    </location>
</feature>
<gene>
    <name evidence="2" type="ORF">H9714_04415</name>
</gene>
<reference evidence="2" key="2">
    <citation type="submission" date="2021-04" db="EMBL/GenBank/DDBJ databases">
        <authorList>
            <person name="Gilroy R."/>
        </authorList>
    </citation>
    <scope>NUCLEOTIDE SEQUENCE</scope>
    <source>
        <strain evidence="2">CHK189-11263</strain>
    </source>
</reference>